<evidence type="ECO:0000256" key="10">
    <source>
        <dbReference type="ARBA" id="ARBA00022932"/>
    </source>
</evidence>
<reference evidence="14 15" key="1">
    <citation type="submission" date="2023-01" db="EMBL/GenBank/DDBJ databases">
        <title>Trichodesmium-associated heterotrophic epibiont bacteria.</title>
        <authorList>
            <person name="Cleveland C.S."/>
            <person name="Webb E.A."/>
        </authorList>
    </citation>
    <scope>NUCLEOTIDE SEQUENCE [LARGE SCALE GENOMIC DNA]</scope>
    <source>
        <strain evidence="14 15">USCH2</strain>
    </source>
</reference>
<keyword evidence="6" id="KW-0479">Metal-binding</keyword>
<accession>A0ABU8SWW6</accession>
<feature type="domain" description="AAA+ ATPase" evidence="13">
    <location>
        <begin position="37"/>
        <end position="178"/>
    </location>
</feature>
<dbReference type="InterPro" id="IPR027417">
    <property type="entry name" value="P-loop_NTPase"/>
</dbReference>
<dbReference type="Pfam" id="PF22608">
    <property type="entry name" value="DNAX_ATPase_lid"/>
    <property type="match status" value="1"/>
</dbReference>
<dbReference type="SUPFAM" id="SSF48019">
    <property type="entry name" value="post-AAA+ oligomerization domain-like"/>
    <property type="match status" value="1"/>
</dbReference>
<keyword evidence="10" id="KW-0239">DNA-directed DNA polymerase</keyword>
<evidence type="ECO:0000256" key="4">
    <source>
        <dbReference type="ARBA" id="ARBA00022695"/>
    </source>
</evidence>
<dbReference type="CDD" id="cd18137">
    <property type="entry name" value="HLD_clamp_pol_III_gamma_tau"/>
    <property type="match status" value="1"/>
</dbReference>
<dbReference type="PANTHER" id="PTHR11669:SF0">
    <property type="entry name" value="PROTEIN STICHEL-LIKE 2"/>
    <property type="match status" value="1"/>
</dbReference>
<comment type="similarity">
    <text evidence="1">Belongs to the DnaX/STICHEL family.</text>
</comment>
<feature type="compositionally biased region" description="Low complexity" evidence="12">
    <location>
        <begin position="467"/>
        <end position="479"/>
    </location>
</feature>
<dbReference type="InterPro" id="IPR021029">
    <property type="entry name" value="DNA_pol_III_tau_dom-5"/>
</dbReference>
<evidence type="ECO:0000256" key="9">
    <source>
        <dbReference type="ARBA" id="ARBA00022840"/>
    </source>
</evidence>
<dbReference type="RefSeq" id="WP_339981408.1">
    <property type="nucleotide sequence ID" value="NZ_JAQPZS010000017.1"/>
</dbReference>
<dbReference type="Gene3D" id="1.20.272.10">
    <property type="match status" value="1"/>
</dbReference>
<dbReference type="SMART" id="SM00382">
    <property type="entry name" value="AAA"/>
    <property type="match status" value="1"/>
</dbReference>
<organism evidence="14 15">
    <name type="scientific">Pseudoalteromonas lipolytica</name>
    <dbReference type="NCBI Taxonomy" id="570156"/>
    <lineage>
        <taxon>Bacteria</taxon>
        <taxon>Pseudomonadati</taxon>
        <taxon>Pseudomonadota</taxon>
        <taxon>Gammaproteobacteria</taxon>
        <taxon>Alteromonadales</taxon>
        <taxon>Pseudoalteromonadaceae</taxon>
        <taxon>Pseudoalteromonas</taxon>
    </lineage>
</organism>
<dbReference type="Gene3D" id="3.30.300.150">
    <property type="entry name" value="DNA polymerase III, tau subunit, domain V"/>
    <property type="match status" value="1"/>
</dbReference>
<keyword evidence="3 14" id="KW-0808">Transferase</keyword>
<dbReference type="EMBL" id="JAQPZS010000017">
    <property type="protein sequence ID" value="MEJ6497527.1"/>
    <property type="molecule type" value="Genomic_DNA"/>
</dbReference>
<evidence type="ECO:0000256" key="7">
    <source>
        <dbReference type="ARBA" id="ARBA00022741"/>
    </source>
</evidence>
<keyword evidence="15" id="KW-1185">Reference proteome</keyword>
<evidence type="ECO:0000259" key="13">
    <source>
        <dbReference type="SMART" id="SM00382"/>
    </source>
</evidence>
<evidence type="ECO:0000256" key="5">
    <source>
        <dbReference type="ARBA" id="ARBA00022705"/>
    </source>
</evidence>
<dbReference type="Pfam" id="PF12170">
    <property type="entry name" value="DNA_pol3_tau_5"/>
    <property type="match status" value="1"/>
</dbReference>
<evidence type="ECO:0000256" key="3">
    <source>
        <dbReference type="ARBA" id="ARBA00022679"/>
    </source>
</evidence>
<dbReference type="InterPro" id="IPR038249">
    <property type="entry name" value="PolIII_tau_V_sf"/>
</dbReference>
<dbReference type="Pfam" id="PF13177">
    <property type="entry name" value="DNA_pol3_delta2"/>
    <property type="match status" value="1"/>
</dbReference>
<keyword evidence="8" id="KW-0862">Zinc</keyword>
<dbReference type="NCBIfam" id="NF004046">
    <property type="entry name" value="PRK05563.1"/>
    <property type="match status" value="1"/>
</dbReference>
<keyword evidence="5" id="KW-0235">DNA replication</keyword>
<dbReference type="InterPro" id="IPR008921">
    <property type="entry name" value="DNA_pol3_clamp-load_cplx_C"/>
</dbReference>
<dbReference type="NCBIfam" id="NF005942">
    <property type="entry name" value="PRK07994.1"/>
    <property type="match status" value="1"/>
</dbReference>
<dbReference type="NCBIfam" id="TIGR02397">
    <property type="entry name" value="dnaX_nterm"/>
    <property type="match status" value="1"/>
</dbReference>
<feature type="region of interest" description="Disordered" evidence="12">
    <location>
        <begin position="390"/>
        <end position="501"/>
    </location>
</feature>
<protein>
    <recommendedName>
        <fullName evidence="2">DNA-directed DNA polymerase</fullName>
        <ecNumber evidence="2">2.7.7.7</ecNumber>
    </recommendedName>
</protein>
<dbReference type="InterPro" id="IPR045085">
    <property type="entry name" value="HLD_clamp_pol_III_gamma_tau"/>
</dbReference>
<dbReference type="PANTHER" id="PTHR11669">
    <property type="entry name" value="REPLICATION FACTOR C / DNA POLYMERASE III GAMMA-TAU SUBUNIT"/>
    <property type="match status" value="1"/>
</dbReference>
<dbReference type="Gene3D" id="3.40.50.300">
    <property type="entry name" value="P-loop containing nucleotide triphosphate hydrolases"/>
    <property type="match status" value="1"/>
</dbReference>
<evidence type="ECO:0000256" key="6">
    <source>
        <dbReference type="ARBA" id="ARBA00022723"/>
    </source>
</evidence>
<dbReference type="GO" id="GO:0003887">
    <property type="term" value="F:DNA-directed DNA polymerase activity"/>
    <property type="evidence" value="ECO:0007669"/>
    <property type="project" value="UniProtKB-EC"/>
</dbReference>
<keyword evidence="9" id="KW-0067">ATP-binding</keyword>
<dbReference type="CDD" id="cd00009">
    <property type="entry name" value="AAA"/>
    <property type="match status" value="1"/>
</dbReference>
<dbReference type="EC" id="2.7.7.7" evidence="2"/>
<name>A0ABU8SWW6_9GAMM</name>
<proteinExistence type="inferred from homology"/>
<comment type="catalytic activity">
    <reaction evidence="11">
        <text>DNA(n) + a 2'-deoxyribonucleoside 5'-triphosphate = DNA(n+1) + diphosphate</text>
        <dbReference type="Rhea" id="RHEA:22508"/>
        <dbReference type="Rhea" id="RHEA-COMP:17339"/>
        <dbReference type="Rhea" id="RHEA-COMP:17340"/>
        <dbReference type="ChEBI" id="CHEBI:33019"/>
        <dbReference type="ChEBI" id="CHEBI:61560"/>
        <dbReference type="ChEBI" id="CHEBI:173112"/>
        <dbReference type="EC" id="2.7.7.7"/>
    </reaction>
</comment>
<evidence type="ECO:0000256" key="12">
    <source>
        <dbReference type="SAM" id="MobiDB-lite"/>
    </source>
</evidence>
<dbReference type="InterPro" id="IPR022754">
    <property type="entry name" value="DNA_pol_III_gamma-3"/>
</dbReference>
<dbReference type="Proteomes" id="UP001377972">
    <property type="component" value="Unassembled WGS sequence"/>
</dbReference>
<feature type="compositionally biased region" description="Polar residues" evidence="12">
    <location>
        <begin position="454"/>
        <end position="463"/>
    </location>
</feature>
<gene>
    <name evidence="14" type="primary">dnaX</name>
    <name evidence="14" type="ORF">PQI24_15885</name>
</gene>
<keyword evidence="7" id="KW-0547">Nucleotide-binding</keyword>
<evidence type="ECO:0000256" key="8">
    <source>
        <dbReference type="ARBA" id="ARBA00022833"/>
    </source>
</evidence>
<evidence type="ECO:0000256" key="1">
    <source>
        <dbReference type="ARBA" id="ARBA00006360"/>
    </source>
</evidence>
<dbReference type="Gene3D" id="1.10.8.60">
    <property type="match status" value="1"/>
</dbReference>
<feature type="compositionally biased region" description="Polar residues" evidence="12">
    <location>
        <begin position="599"/>
        <end position="611"/>
    </location>
</feature>
<evidence type="ECO:0000256" key="11">
    <source>
        <dbReference type="ARBA" id="ARBA00049244"/>
    </source>
</evidence>
<dbReference type="InterPro" id="IPR050238">
    <property type="entry name" value="DNA_Rep/Repair_Clamp_Loader"/>
</dbReference>
<keyword evidence="4 14" id="KW-0548">Nucleotidyltransferase</keyword>
<dbReference type="Pfam" id="PF12169">
    <property type="entry name" value="DNA_pol3_gamma3"/>
    <property type="match status" value="1"/>
</dbReference>
<dbReference type="InterPro" id="IPR012763">
    <property type="entry name" value="DNA_pol_III_sug/sutau_N"/>
</dbReference>
<comment type="caution">
    <text evidence="14">The sequence shown here is derived from an EMBL/GenBank/DDBJ whole genome shotgun (WGS) entry which is preliminary data.</text>
</comment>
<evidence type="ECO:0000313" key="15">
    <source>
        <dbReference type="Proteomes" id="UP001377972"/>
    </source>
</evidence>
<feature type="compositionally biased region" description="Polar residues" evidence="12">
    <location>
        <begin position="408"/>
        <end position="425"/>
    </location>
</feature>
<evidence type="ECO:0000313" key="14">
    <source>
        <dbReference type="EMBL" id="MEJ6497527.1"/>
    </source>
</evidence>
<sequence>MSYQVLARKWRPQTFHELVGQSHVKQALVNALTQNRLHHAYLFTGTRGVGKTTIARIFAKSLNCDKGISAEPCGQCSSCTDIEAGRYIDLLEIDAASRTKVEDTREILDNVQYAPTRGRYKVYLIDEVHMLSKHSFNALLKTLEEPPEHVKFLLATTDPQKLPVTILSRCLQFNLNALSQSEIHDQLAHVLNQEQLSFDDKSLSILAKAADGSMRDALSLTDQAIAQTNGNINHQAVQTMLGLMDTQYSQTMLAALLCQDGDALLQEVKAVVSRNPNFVALLDDLIALTHLIQLVQLVPSAAALDDTNRDFIEQVAQTTDAQQMQVYYQLLLNGKKDLQWAPDAKLGFEMIMLRLLAFQPTQFAQSQTPTNTQQQVKPSGAGALRDILKKSTAQREQAASEQAPVAHSSAQTTAVPSEPQPTQAEPIQAAKAETAHSHEPAQQVEATAVEQPDAGQQPQQSVETAMVAEVQPAPQQQEPSHSEQVPAAEYSSPEYSSQDYMDDDAEMDSSLAAQYDDVMNSAYDQGFTANEASAPQQQQTAPAQLQQQQSQAQSAIARILQDRNISGAGRLSGAATQTNAKAEPQPEAKPKAEPPAQQSTAATNIQPQQQAMAAEVKKPIPQQTGESSSKVKKVDFREKHQTITENLAPELLEQINPQKAPEPVVEEASIPIPDDFESPISSIKFAHEQDEWAYLIKRMGLGGRMRQFALHSIFTKQNNQLHIEVDSSQRHLDSAVLRQKLNAALSEIYGHNVELSIEFADGVIDSPYLIQQKIDAGRHQQAIDVINSDENIVQFQQLFSAIIDENSIQAL</sequence>
<evidence type="ECO:0000256" key="2">
    <source>
        <dbReference type="ARBA" id="ARBA00012417"/>
    </source>
</evidence>
<dbReference type="SUPFAM" id="SSF52540">
    <property type="entry name" value="P-loop containing nucleoside triphosphate hydrolases"/>
    <property type="match status" value="1"/>
</dbReference>
<dbReference type="InterPro" id="IPR003593">
    <property type="entry name" value="AAA+_ATPase"/>
</dbReference>
<feature type="region of interest" description="Disordered" evidence="12">
    <location>
        <begin position="570"/>
        <end position="636"/>
    </location>
</feature>